<dbReference type="EMBL" id="JBFAUK010000038">
    <property type="protein sequence ID" value="MEV5510707.1"/>
    <property type="molecule type" value="Genomic_DNA"/>
</dbReference>
<evidence type="ECO:0000313" key="1">
    <source>
        <dbReference type="EMBL" id="MEV5510707.1"/>
    </source>
</evidence>
<dbReference type="RefSeq" id="WP_109279326.1">
    <property type="nucleotide sequence ID" value="NZ_JBFAUK010000038.1"/>
</dbReference>
<dbReference type="Proteomes" id="UP001552594">
    <property type="component" value="Unassembled WGS sequence"/>
</dbReference>
<organism evidence="1 2">
    <name type="scientific">Streptomyces orinoci</name>
    <name type="common">Streptoverticillium orinoci</name>
    <dbReference type="NCBI Taxonomy" id="67339"/>
    <lineage>
        <taxon>Bacteria</taxon>
        <taxon>Bacillati</taxon>
        <taxon>Actinomycetota</taxon>
        <taxon>Actinomycetes</taxon>
        <taxon>Kitasatosporales</taxon>
        <taxon>Streptomycetaceae</taxon>
        <taxon>Streptomyces</taxon>
    </lineage>
</organism>
<accession>A0ABV3K6C9</accession>
<sequence>MERRLTLRGVSLARIRADPVLGEAFATGADPLHLGVLFDLPGHCREVRRELACRVLYDPFGQKPICEREKRDRLRRERWGCRALEPVSAP</sequence>
<protein>
    <submittedName>
        <fullName evidence="1">Uncharacterized protein</fullName>
    </submittedName>
</protein>
<keyword evidence="2" id="KW-1185">Reference proteome</keyword>
<comment type="caution">
    <text evidence="1">The sequence shown here is derived from an EMBL/GenBank/DDBJ whole genome shotgun (WGS) entry which is preliminary data.</text>
</comment>
<proteinExistence type="predicted"/>
<gene>
    <name evidence="1" type="ORF">AB0L16_30515</name>
</gene>
<name>A0ABV3K6C9_STRON</name>
<evidence type="ECO:0000313" key="2">
    <source>
        <dbReference type="Proteomes" id="UP001552594"/>
    </source>
</evidence>
<reference evidence="1 2" key="1">
    <citation type="submission" date="2024-06" db="EMBL/GenBank/DDBJ databases">
        <title>The Natural Products Discovery Center: Release of the First 8490 Sequenced Strains for Exploring Actinobacteria Biosynthetic Diversity.</title>
        <authorList>
            <person name="Kalkreuter E."/>
            <person name="Kautsar S.A."/>
            <person name="Yang D."/>
            <person name="Bader C.D."/>
            <person name="Teijaro C.N."/>
            <person name="Fluegel L."/>
            <person name="Davis C.M."/>
            <person name="Simpson J.R."/>
            <person name="Lauterbach L."/>
            <person name="Steele A.D."/>
            <person name="Gui C."/>
            <person name="Meng S."/>
            <person name="Li G."/>
            <person name="Viehrig K."/>
            <person name="Ye F."/>
            <person name="Su P."/>
            <person name="Kiefer A.F."/>
            <person name="Nichols A."/>
            <person name="Cepeda A.J."/>
            <person name="Yan W."/>
            <person name="Fan B."/>
            <person name="Jiang Y."/>
            <person name="Adhikari A."/>
            <person name="Zheng C.-J."/>
            <person name="Schuster L."/>
            <person name="Cowan T.M."/>
            <person name="Smanski M.J."/>
            <person name="Chevrette M.G."/>
            <person name="De Carvalho L.P.S."/>
            <person name="Shen B."/>
        </authorList>
    </citation>
    <scope>NUCLEOTIDE SEQUENCE [LARGE SCALE GENOMIC DNA]</scope>
    <source>
        <strain evidence="1 2">NPDC052347</strain>
    </source>
</reference>